<keyword evidence="6" id="KW-1185">Reference proteome</keyword>
<dbReference type="SUPFAM" id="SSF57889">
    <property type="entry name" value="Cysteine-rich domain"/>
    <property type="match status" value="1"/>
</dbReference>
<dbReference type="GO" id="GO:0046872">
    <property type="term" value="F:metal ion binding"/>
    <property type="evidence" value="ECO:0007669"/>
    <property type="project" value="UniProtKB-KW"/>
</dbReference>
<organism evidence="5 6">
    <name type="scientific">Rhamnusium bicolor</name>
    <dbReference type="NCBI Taxonomy" id="1586634"/>
    <lineage>
        <taxon>Eukaryota</taxon>
        <taxon>Metazoa</taxon>
        <taxon>Ecdysozoa</taxon>
        <taxon>Arthropoda</taxon>
        <taxon>Hexapoda</taxon>
        <taxon>Insecta</taxon>
        <taxon>Pterygota</taxon>
        <taxon>Neoptera</taxon>
        <taxon>Endopterygota</taxon>
        <taxon>Coleoptera</taxon>
        <taxon>Polyphaga</taxon>
        <taxon>Cucujiformia</taxon>
        <taxon>Chrysomeloidea</taxon>
        <taxon>Cerambycidae</taxon>
        <taxon>Lepturinae</taxon>
        <taxon>Rhagiini</taxon>
        <taxon>Rhamnusium</taxon>
    </lineage>
</organism>
<dbReference type="Proteomes" id="UP001162156">
    <property type="component" value="Unassembled WGS sequence"/>
</dbReference>
<dbReference type="PROSITE" id="PS50081">
    <property type="entry name" value="ZF_DAG_PE_2"/>
    <property type="match status" value="1"/>
</dbReference>
<evidence type="ECO:0000313" key="6">
    <source>
        <dbReference type="Proteomes" id="UP001162156"/>
    </source>
</evidence>
<feature type="non-terminal residue" evidence="5">
    <location>
        <position position="1"/>
    </location>
</feature>
<comment type="caution">
    <text evidence="5">The sequence shown here is derived from an EMBL/GenBank/DDBJ whole genome shotgun (WGS) entry which is preliminary data.</text>
</comment>
<evidence type="ECO:0000256" key="3">
    <source>
        <dbReference type="ARBA" id="ARBA00022833"/>
    </source>
</evidence>
<dbReference type="AlphaFoldDB" id="A0AAV8XHJ0"/>
<dbReference type="EMBL" id="JANEYF010003210">
    <property type="protein sequence ID" value="KAJ8938269.1"/>
    <property type="molecule type" value="Genomic_DNA"/>
</dbReference>
<dbReference type="PANTHER" id="PTHR46075">
    <property type="entry name" value="CHIMERIN FAMILY MEMBER"/>
    <property type="match status" value="1"/>
</dbReference>
<dbReference type="PANTHER" id="PTHR46075:SF2">
    <property type="entry name" value="RHO GTPASE ACTIVATING PROTEIN AT 5A, ISOFORM A"/>
    <property type="match status" value="1"/>
</dbReference>
<keyword evidence="3" id="KW-0862">Zinc</keyword>
<sequence length="76" mass="8625">VSNKYLFGDSYTQQNIPLSQQILGQNIPDKIEKPHAFKLTTFKGLNWCELCANFLWGFTLQGKKCDDCGVIAHGKY</sequence>
<evidence type="ECO:0000259" key="4">
    <source>
        <dbReference type="PROSITE" id="PS50081"/>
    </source>
</evidence>
<gene>
    <name evidence="5" type="ORF">NQ314_011549</name>
</gene>
<dbReference type="GO" id="GO:0005096">
    <property type="term" value="F:GTPase activator activity"/>
    <property type="evidence" value="ECO:0007669"/>
    <property type="project" value="UniProtKB-KW"/>
</dbReference>
<dbReference type="InterPro" id="IPR051854">
    <property type="entry name" value="Rho-type_GAP"/>
</dbReference>
<keyword evidence="2" id="KW-0479">Metal-binding</keyword>
<name>A0AAV8XHJ0_9CUCU</name>
<evidence type="ECO:0000256" key="2">
    <source>
        <dbReference type="ARBA" id="ARBA00022723"/>
    </source>
</evidence>
<proteinExistence type="predicted"/>
<keyword evidence="1" id="KW-0343">GTPase activation</keyword>
<evidence type="ECO:0000313" key="5">
    <source>
        <dbReference type="EMBL" id="KAJ8938269.1"/>
    </source>
</evidence>
<accession>A0AAV8XHJ0</accession>
<dbReference type="Pfam" id="PF00130">
    <property type="entry name" value="C1_1"/>
    <property type="match status" value="1"/>
</dbReference>
<feature type="domain" description="Phorbol-ester/DAG-type" evidence="4">
    <location>
        <begin position="34"/>
        <end position="76"/>
    </location>
</feature>
<dbReference type="InterPro" id="IPR002219">
    <property type="entry name" value="PKC_DAG/PE"/>
</dbReference>
<dbReference type="InterPro" id="IPR046349">
    <property type="entry name" value="C1-like_sf"/>
</dbReference>
<dbReference type="Gene3D" id="3.30.60.20">
    <property type="match status" value="1"/>
</dbReference>
<reference evidence="5" key="1">
    <citation type="journal article" date="2023" name="Insect Mol. Biol.">
        <title>Genome sequencing provides insights into the evolution of gene families encoding plant cell wall-degrading enzymes in longhorned beetles.</title>
        <authorList>
            <person name="Shin N.R."/>
            <person name="Okamura Y."/>
            <person name="Kirsch R."/>
            <person name="Pauchet Y."/>
        </authorList>
    </citation>
    <scope>NUCLEOTIDE SEQUENCE</scope>
    <source>
        <strain evidence="5">RBIC_L_NR</strain>
    </source>
</reference>
<protein>
    <recommendedName>
        <fullName evidence="4">Phorbol-ester/DAG-type domain-containing protein</fullName>
    </recommendedName>
</protein>
<evidence type="ECO:0000256" key="1">
    <source>
        <dbReference type="ARBA" id="ARBA00022468"/>
    </source>
</evidence>